<evidence type="ECO:0000313" key="18">
    <source>
        <dbReference type="Proteomes" id="UP000694402"/>
    </source>
</evidence>
<dbReference type="PROSITE" id="PS50835">
    <property type="entry name" value="IG_LIKE"/>
    <property type="match status" value="1"/>
</dbReference>
<evidence type="ECO:0000256" key="2">
    <source>
        <dbReference type="ARBA" id="ARBA00009844"/>
    </source>
</evidence>
<reference evidence="17" key="2">
    <citation type="submission" date="2025-08" db="UniProtKB">
        <authorList>
            <consortium name="Ensembl"/>
        </authorList>
    </citation>
    <scope>IDENTIFICATION</scope>
</reference>
<dbReference type="Pfam" id="PF17217">
    <property type="entry name" value="UPA"/>
    <property type="match status" value="1"/>
</dbReference>
<dbReference type="SMART" id="SM00218">
    <property type="entry name" value="ZU5"/>
    <property type="match status" value="1"/>
</dbReference>
<evidence type="ECO:0000256" key="8">
    <source>
        <dbReference type="ARBA" id="ARBA00023136"/>
    </source>
</evidence>
<keyword evidence="3 13" id="KW-0217">Developmental protein</keyword>
<evidence type="ECO:0000256" key="9">
    <source>
        <dbReference type="ARBA" id="ARBA00023157"/>
    </source>
</evidence>
<proteinExistence type="inferred from homology"/>
<dbReference type="SUPFAM" id="SSF48726">
    <property type="entry name" value="Immunoglobulin"/>
    <property type="match status" value="2"/>
</dbReference>
<feature type="compositionally biased region" description="Low complexity" evidence="14">
    <location>
        <begin position="878"/>
        <end position="895"/>
    </location>
</feature>
<dbReference type="SUPFAM" id="SSF82895">
    <property type="entry name" value="TSP-1 type 1 repeat"/>
    <property type="match status" value="1"/>
</dbReference>
<evidence type="ECO:0000259" key="16">
    <source>
        <dbReference type="PROSITE" id="PS51145"/>
    </source>
</evidence>
<keyword evidence="5" id="KW-0812">Transmembrane</keyword>
<dbReference type="SMART" id="SM00408">
    <property type="entry name" value="IGc2"/>
    <property type="match status" value="1"/>
</dbReference>
<protein>
    <recommendedName>
        <fullName evidence="13">Netrin receptor UNC5</fullName>
    </recommendedName>
</protein>
<dbReference type="GeneTree" id="ENSGT00950000182815"/>
<evidence type="ECO:0000256" key="6">
    <source>
        <dbReference type="ARBA" id="ARBA00022729"/>
    </source>
</evidence>
<dbReference type="InterPro" id="IPR036383">
    <property type="entry name" value="TSP1_rpt_sf"/>
</dbReference>
<name>A0AAZ3SI25_ONCTS</name>
<dbReference type="InterPro" id="IPR007110">
    <property type="entry name" value="Ig-like_dom"/>
</dbReference>
<dbReference type="InterPro" id="IPR037936">
    <property type="entry name" value="UNC5A-D"/>
</dbReference>
<evidence type="ECO:0000256" key="11">
    <source>
        <dbReference type="ARBA" id="ARBA00023180"/>
    </source>
</evidence>
<evidence type="ECO:0000256" key="5">
    <source>
        <dbReference type="ARBA" id="ARBA00022692"/>
    </source>
</evidence>
<evidence type="ECO:0000259" key="15">
    <source>
        <dbReference type="PROSITE" id="PS50835"/>
    </source>
</evidence>
<accession>A0AAZ3SI25</accession>
<dbReference type="Gene3D" id="2.60.40.10">
    <property type="entry name" value="Immunoglobulins"/>
    <property type="match status" value="2"/>
</dbReference>
<dbReference type="InterPro" id="IPR000906">
    <property type="entry name" value="ZU5_dom"/>
</dbReference>
<dbReference type="GO" id="GO:0005042">
    <property type="term" value="F:netrin receptor activity"/>
    <property type="evidence" value="ECO:0007669"/>
    <property type="project" value="UniProtKB-UniRule"/>
</dbReference>
<feature type="domain" description="Ig-like" evidence="15">
    <location>
        <begin position="157"/>
        <end position="233"/>
    </location>
</feature>
<keyword evidence="6 13" id="KW-0732">Signal</keyword>
<dbReference type="InterPro" id="IPR013783">
    <property type="entry name" value="Ig-like_fold"/>
</dbReference>
<dbReference type="Pfam" id="PF25609">
    <property type="entry name" value="Unc5_NetrinR_N"/>
    <property type="match status" value="1"/>
</dbReference>
<comment type="similarity">
    <text evidence="2 13">Belongs to the unc-5 family.</text>
</comment>
<keyword evidence="10 13" id="KW-0675">Receptor</keyword>
<sequence>MMGQFSGVCYRSLVILLFLGLQFPATAARGSRSDALQHGTSGTLPHFLQEPDDAYIIKSNPIKLKCRARPALQIFFKCNGEWVHQSQHQSQEHTDQGTGLKIREVMINVSRQQVEDFHGPEDYWCLCVAWSHLGTSKSRKATVRIAYLRKNFEQDPQGREVPIKGMIVLHCRPPEGVPVAEVEWLKNEEPVGSDGNIDTRADHNLIIQKARLSDSGNYTCLASNIVAKRRSLTATVVVFVDGGWGEWTDWTVCSAECARQRSRECTAPEPKHGGRLCDGAALGTDNCTGGLCTQNRKLLHDAKPQGLEVSSDVALYSGLAAGVVTVVVLIVAVTLYRRNQSEYGVDVIDSSALTGGFQSFSFKTACQGNPLLINSSQQPDLTVSRTYTSPICFQDSMDKELISQEPSLFDPLPDLKVKVHSSFMVSLGVSERGAEYHIQKAHPQTFPRGLAPDYSGVGLEGTLRGRREKTLLGPLAPSTPSMPPLRTAGVFGHAGGRLVVPNTGVSLLVPHGGIAVDTTWEMYMVINQEDSSSSTLSEERQEVLLSPEVTYGPLGLDLSCPVAMTIAHCAEVAADNWSIRLKRQTRDNKWEEVMSVEEESTSCYCLLEAQCCHLLLEHPGRYALVGEPLSQEAVKRLRLAVFGSADNTNPLGYSLRVYCVDDTPYAFQEVASAERVRGGCLLEEPKTLLFRGNSLSLQLSIQDVPQFLWSIKPFTTCQEFSFSQVWASNQHPLQCAFSLERYSPASSQLSCKISVRQVKGQEQILQVYTSVVESEKEVVPFFTQSDCTITSQMGSRAFKIPLSIRQRICATFDTANAKGKDWQLLAQKLCIDRNLCYFARQESPSAVILSLWEAQNQDTGDLDSLASALEEIGKVHSTHSTSNRTSTQTTTGTTTRTTATLGCSTEELDAEFT</sequence>
<dbReference type="PROSITE" id="PS51145">
    <property type="entry name" value="ZU5"/>
    <property type="match status" value="1"/>
</dbReference>
<evidence type="ECO:0000313" key="17">
    <source>
        <dbReference type="Ensembl" id="ENSOTSP00005152676.1"/>
    </source>
</evidence>
<feature type="chain" id="PRO_5044046516" description="Netrin receptor UNC5" evidence="13">
    <location>
        <begin position="29"/>
        <end position="913"/>
    </location>
</feature>
<dbReference type="InterPro" id="IPR013098">
    <property type="entry name" value="Ig_I-set"/>
</dbReference>
<dbReference type="FunFam" id="2.20.100.10:FF:000002">
    <property type="entry name" value="Unc-5 netrin receptor C"/>
    <property type="match status" value="1"/>
</dbReference>
<dbReference type="Ensembl" id="ENSOTST00005137233.1">
    <property type="protein sequence ID" value="ENSOTSP00005152676.1"/>
    <property type="gene ID" value="ENSOTSG00005006090.2"/>
</dbReference>
<keyword evidence="11" id="KW-0325">Glycoprotein</keyword>
<evidence type="ECO:0000256" key="13">
    <source>
        <dbReference type="RuleBase" id="RU367033"/>
    </source>
</evidence>
<feature type="domain" description="ZU5" evidence="16">
    <location>
        <begin position="485"/>
        <end position="628"/>
    </location>
</feature>
<dbReference type="InterPro" id="IPR000884">
    <property type="entry name" value="TSP1_rpt"/>
</dbReference>
<feature type="signal peptide" evidence="13">
    <location>
        <begin position="1"/>
        <end position="28"/>
    </location>
</feature>
<dbReference type="Pfam" id="PF00531">
    <property type="entry name" value="Death"/>
    <property type="match status" value="1"/>
</dbReference>
<dbReference type="SMART" id="SM00005">
    <property type="entry name" value="DEATH"/>
    <property type="match status" value="1"/>
</dbReference>
<dbReference type="GO" id="GO:0007411">
    <property type="term" value="P:axon guidance"/>
    <property type="evidence" value="ECO:0007669"/>
    <property type="project" value="TreeGrafter"/>
</dbReference>
<keyword evidence="8" id="KW-0472">Membrane</keyword>
<dbReference type="SMART" id="SM00209">
    <property type="entry name" value="TSP1"/>
    <property type="match status" value="1"/>
</dbReference>
<dbReference type="Pfam" id="PF00791">
    <property type="entry name" value="ZU5"/>
    <property type="match status" value="1"/>
</dbReference>
<dbReference type="InterPro" id="IPR000488">
    <property type="entry name" value="Death_dom"/>
</dbReference>
<comment type="function">
    <text evidence="13">Receptor for netrin required for axon guidance. Mediates axon repulsion of neuronal growth cones in the developing nervous system upon ligand binding.</text>
</comment>
<dbReference type="Gene3D" id="2.60.220.30">
    <property type="match status" value="1"/>
</dbReference>
<dbReference type="InterPro" id="IPR057755">
    <property type="entry name" value="UNC5A-D-like_N"/>
</dbReference>
<dbReference type="FunFam" id="1.10.533.10:FF:000001">
    <property type="entry name" value="Unc-5 netrin receptor B"/>
    <property type="match status" value="1"/>
</dbReference>
<dbReference type="FunFam" id="2.60.40.10:FF:000037">
    <property type="entry name" value="Unc-5 netrin receptor C"/>
    <property type="match status" value="1"/>
</dbReference>
<keyword evidence="18" id="KW-1185">Reference proteome</keyword>
<keyword evidence="9" id="KW-1015">Disulfide bond</keyword>
<dbReference type="PANTHER" id="PTHR12582">
    <property type="entry name" value="NETRIN RECEPTOR UNC5"/>
    <property type="match status" value="1"/>
</dbReference>
<evidence type="ECO:0000256" key="1">
    <source>
        <dbReference type="ARBA" id="ARBA00004251"/>
    </source>
</evidence>
<evidence type="ECO:0000256" key="7">
    <source>
        <dbReference type="ARBA" id="ARBA00022989"/>
    </source>
</evidence>
<dbReference type="InterPro" id="IPR003599">
    <property type="entry name" value="Ig_sub"/>
</dbReference>
<dbReference type="InterPro" id="IPR011029">
    <property type="entry name" value="DEATH-like_dom_sf"/>
</dbReference>
<reference evidence="17" key="3">
    <citation type="submission" date="2025-09" db="UniProtKB">
        <authorList>
            <consortium name="Ensembl"/>
        </authorList>
    </citation>
    <scope>IDENTIFICATION</scope>
</reference>
<dbReference type="PROSITE" id="PS50092">
    <property type="entry name" value="TSP1"/>
    <property type="match status" value="1"/>
</dbReference>
<evidence type="ECO:0000256" key="10">
    <source>
        <dbReference type="ARBA" id="ARBA00023170"/>
    </source>
</evidence>
<gene>
    <name evidence="17" type="primary">LOC112231485</name>
</gene>
<feature type="region of interest" description="Disordered" evidence="14">
    <location>
        <begin position="876"/>
        <end position="895"/>
    </location>
</feature>
<dbReference type="SMART" id="SM00409">
    <property type="entry name" value="IG"/>
    <property type="match status" value="1"/>
</dbReference>
<dbReference type="Gene3D" id="1.10.533.10">
    <property type="entry name" value="Death Domain, Fas"/>
    <property type="match status" value="1"/>
</dbReference>
<dbReference type="Proteomes" id="UP000694402">
    <property type="component" value="Unassembled WGS sequence"/>
</dbReference>
<dbReference type="InterPro" id="IPR033772">
    <property type="entry name" value="UPA"/>
</dbReference>
<evidence type="ECO:0000256" key="12">
    <source>
        <dbReference type="ARBA" id="ARBA00023319"/>
    </source>
</evidence>
<organism evidence="17 18">
    <name type="scientific">Oncorhynchus tshawytscha</name>
    <name type="common">Chinook salmon</name>
    <name type="synonym">Salmo tshawytscha</name>
    <dbReference type="NCBI Taxonomy" id="74940"/>
    <lineage>
        <taxon>Eukaryota</taxon>
        <taxon>Metazoa</taxon>
        <taxon>Chordata</taxon>
        <taxon>Craniata</taxon>
        <taxon>Vertebrata</taxon>
        <taxon>Euteleostomi</taxon>
        <taxon>Actinopterygii</taxon>
        <taxon>Neopterygii</taxon>
        <taxon>Teleostei</taxon>
        <taxon>Protacanthopterygii</taxon>
        <taxon>Salmoniformes</taxon>
        <taxon>Salmonidae</taxon>
        <taxon>Salmoninae</taxon>
        <taxon>Oncorhynchus</taxon>
    </lineage>
</organism>
<dbReference type="InterPro" id="IPR003598">
    <property type="entry name" value="Ig_sub2"/>
</dbReference>
<dbReference type="SUPFAM" id="SSF47986">
    <property type="entry name" value="DEATH domain"/>
    <property type="match status" value="1"/>
</dbReference>
<dbReference type="PANTHER" id="PTHR12582:SF5">
    <property type="entry name" value="NETRIN RECEPTOR UNC5D"/>
    <property type="match status" value="1"/>
</dbReference>
<evidence type="ECO:0000256" key="4">
    <source>
        <dbReference type="ARBA" id="ARBA00022475"/>
    </source>
</evidence>
<dbReference type="GO" id="GO:0005886">
    <property type="term" value="C:plasma membrane"/>
    <property type="evidence" value="ECO:0007669"/>
    <property type="project" value="UniProtKB-SubCell"/>
</dbReference>
<dbReference type="AlphaFoldDB" id="A0AAZ3SI25"/>
<dbReference type="InterPro" id="IPR036179">
    <property type="entry name" value="Ig-like_dom_sf"/>
</dbReference>
<keyword evidence="4" id="KW-1003">Cell membrane</keyword>
<dbReference type="FunFam" id="2.60.220.30:FF:000006">
    <property type="entry name" value="Unc-5 netrin receptor D"/>
    <property type="match status" value="1"/>
</dbReference>
<evidence type="ECO:0000256" key="3">
    <source>
        <dbReference type="ARBA" id="ARBA00022473"/>
    </source>
</evidence>
<keyword evidence="12 13" id="KW-0393">Immunoglobulin domain</keyword>
<comment type="subcellular location">
    <subcellularLocation>
        <location evidence="1 13">Cell membrane</location>
        <topology evidence="1 13">Single-pass type I membrane protein</topology>
    </subcellularLocation>
</comment>
<evidence type="ECO:0000256" key="14">
    <source>
        <dbReference type="SAM" id="MobiDB-lite"/>
    </source>
</evidence>
<dbReference type="FunFam" id="2.60.40.10:FF:000039">
    <property type="entry name" value="Unc-5 netrin receptor C"/>
    <property type="match status" value="1"/>
</dbReference>
<dbReference type="Pfam" id="PF07679">
    <property type="entry name" value="I-set"/>
    <property type="match status" value="1"/>
</dbReference>
<keyword evidence="7" id="KW-1133">Transmembrane helix</keyword>
<reference evidence="18" key="1">
    <citation type="journal article" date="2018" name="PLoS ONE">
        <title>Chinook salmon (Oncorhynchus tshawytscha) genome and transcriptome.</title>
        <authorList>
            <person name="Christensen K.A."/>
            <person name="Leong J.S."/>
            <person name="Sakhrani D."/>
            <person name="Biagi C.A."/>
            <person name="Minkley D.R."/>
            <person name="Withler R.E."/>
            <person name="Rondeau E.B."/>
            <person name="Koop B.F."/>
            <person name="Devlin R.H."/>
        </authorList>
    </citation>
    <scope>NUCLEOTIDE SEQUENCE [LARGE SCALE GENOMIC DNA]</scope>
</reference>
<dbReference type="Gene3D" id="2.20.100.10">
    <property type="entry name" value="Thrombospondin type-1 (TSP1) repeat"/>
    <property type="match status" value="1"/>
</dbReference>